<dbReference type="EMBL" id="JAALLH010000001">
    <property type="protein sequence ID" value="NIY68787.1"/>
    <property type="molecule type" value="Genomic_DNA"/>
</dbReference>
<keyword evidence="4" id="KW-0378">Hydrolase</keyword>
<dbReference type="GO" id="GO:0006508">
    <property type="term" value="P:proteolysis"/>
    <property type="evidence" value="ECO:0007669"/>
    <property type="project" value="UniProtKB-KW"/>
</dbReference>
<organism evidence="5 6">
    <name type="scientific">Streptomyces malaysiensis</name>
    <dbReference type="NCBI Taxonomy" id="92644"/>
    <lineage>
        <taxon>Bacteria</taxon>
        <taxon>Bacillati</taxon>
        <taxon>Actinomycetota</taxon>
        <taxon>Actinomycetes</taxon>
        <taxon>Kitasatosporales</taxon>
        <taxon>Streptomycetaceae</taxon>
        <taxon>Streptomyces</taxon>
        <taxon>Streptomyces violaceusniger group</taxon>
    </lineage>
</organism>
<evidence type="ECO:0000259" key="2">
    <source>
        <dbReference type="Pfam" id="PF00675"/>
    </source>
</evidence>
<dbReference type="Pfam" id="PF05193">
    <property type="entry name" value="Peptidase_M16_C"/>
    <property type="match status" value="1"/>
</dbReference>
<evidence type="ECO:0000313" key="7">
    <source>
        <dbReference type="Proteomes" id="UP000536624"/>
    </source>
</evidence>
<protein>
    <submittedName>
        <fullName evidence="4">Protease</fullName>
    </submittedName>
</protein>
<keyword evidence="6" id="KW-1185">Reference proteome</keyword>
<evidence type="ECO:0000313" key="4">
    <source>
        <dbReference type="EMBL" id="NIY68787.1"/>
    </source>
</evidence>
<dbReference type="PANTHER" id="PTHR11851">
    <property type="entry name" value="METALLOPROTEASE"/>
    <property type="match status" value="1"/>
</dbReference>
<dbReference type="SUPFAM" id="SSF63411">
    <property type="entry name" value="LuxS/MPP-like metallohydrolase"/>
    <property type="match status" value="2"/>
</dbReference>
<dbReference type="Pfam" id="PF00675">
    <property type="entry name" value="Peptidase_M16"/>
    <property type="match status" value="1"/>
</dbReference>
<dbReference type="RefSeq" id="WP_079153269.1">
    <property type="nucleotide sequence ID" value="NZ_CP023992.1"/>
</dbReference>
<feature type="compositionally biased region" description="Polar residues" evidence="1">
    <location>
        <begin position="1"/>
        <end position="11"/>
    </location>
</feature>
<dbReference type="InterPro" id="IPR007863">
    <property type="entry name" value="Peptidase_M16_C"/>
</dbReference>
<dbReference type="EMBL" id="LJIW01000002">
    <property type="protein sequence ID" value="PNG92426.1"/>
    <property type="molecule type" value="Genomic_DNA"/>
</dbReference>
<reference evidence="5 6" key="1">
    <citation type="submission" date="2015-09" db="EMBL/GenBank/DDBJ databases">
        <title>Genome sequence, genome mining and natural product profiling of a biocontrol bacterium Streptomyces malaysiensis F913.</title>
        <authorList>
            <person name="Xu Y."/>
            <person name="Wei J."/>
            <person name="Xie J."/>
            <person name="Li T."/>
            <person name="Zhou Z."/>
        </authorList>
    </citation>
    <scope>NUCLEOTIDE SEQUENCE [LARGE SCALE GENOMIC DNA]</scope>
    <source>
        <strain evidence="5 6">F913</strain>
    </source>
</reference>
<dbReference type="Proteomes" id="UP000236520">
    <property type="component" value="Unassembled WGS sequence"/>
</dbReference>
<dbReference type="Gene3D" id="3.30.830.10">
    <property type="entry name" value="Metalloenzyme, LuxS/M16 peptidase-like"/>
    <property type="match status" value="2"/>
</dbReference>
<gene>
    <name evidence="4" type="ORF">SMALB_6885</name>
    <name evidence="5" type="ORF">SMF913_27891</name>
</gene>
<evidence type="ECO:0000259" key="3">
    <source>
        <dbReference type="Pfam" id="PF05193"/>
    </source>
</evidence>
<dbReference type="PANTHER" id="PTHR11851:SF224">
    <property type="entry name" value="PROCESSING PROTEASE"/>
    <property type="match status" value="1"/>
</dbReference>
<name>A0A291SYL5_STRMQ</name>
<dbReference type="GO" id="GO:0008233">
    <property type="term" value="F:peptidase activity"/>
    <property type="evidence" value="ECO:0007669"/>
    <property type="project" value="UniProtKB-KW"/>
</dbReference>
<evidence type="ECO:0000313" key="6">
    <source>
        <dbReference type="Proteomes" id="UP000236520"/>
    </source>
</evidence>
<comment type="caution">
    <text evidence="5">The sequence shown here is derived from an EMBL/GenBank/DDBJ whole genome shotgun (WGS) entry which is preliminary data.</text>
</comment>
<dbReference type="GO" id="GO:0046872">
    <property type="term" value="F:metal ion binding"/>
    <property type="evidence" value="ECO:0007669"/>
    <property type="project" value="InterPro"/>
</dbReference>
<evidence type="ECO:0000256" key="1">
    <source>
        <dbReference type="SAM" id="MobiDB-lite"/>
    </source>
</evidence>
<dbReference type="InterPro" id="IPR011249">
    <property type="entry name" value="Metalloenz_LuxS/M16"/>
</dbReference>
<feature type="domain" description="Peptidase M16 C-terminal" evidence="3">
    <location>
        <begin position="193"/>
        <end position="378"/>
    </location>
</feature>
<sequence>MSDAVTATMTFHPQPKGGAPRPWAFPAPERGELPNGLTVLRCHRPGQQVVAVEINLEAPLDAEPAGLEGVATIMARALSEGTDKHDAEEFAAELERCGATLDAHADHPGVRVSLEVPVSRLPKALGLLADALRAPAFPDGEVERLVRNRLDEIPHELANPARRASMAFAADLFPAESRMSRPRQGTQETIEGIDAAAVRAFYEAHVRPSTATAVIVGDLAGVDVDQALADTLGAWTGGTAAPRTAPPIVADDTGRVVIVDRPGAVQTQLLIGRIGADRHDRVWPAQVLGTYCLGGTLTSRLDRVLREEKGYTYGVRAFGQVLRSAPAGGSGGAAMLAISGSVATEVTGPALEDLWKVLRTLKEEGLTDEERDVAVQNLVGVAPLKYETAAAVAGTLADQVEQHLPDDFQAQLYARLAETGTVEATAAVVSAFPADRLVTVLVGDASAIAEPVRALGIGEVRVISG</sequence>
<feature type="domain" description="Peptidase M16 N-terminal" evidence="2">
    <location>
        <begin position="43"/>
        <end position="157"/>
    </location>
</feature>
<dbReference type="KEGG" id="smal:SMALA_5746"/>
<dbReference type="AlphaFoldDB" id="A0A291SYL5"/>
<dbReference type="InterPro" id="IPR011765">
    <property type="entry name" value="Pept_M16_N"/>
</dbReference>
<accession>A0A291SYL5</accession>
<evidence type="ECO:0000313" key="5">
    <source>
        <dbReference type="EMBL" id="PNG92426.1"/>
    </source>
</evidence>
<dbReference type="GeneID" id="303179180"/>
<feature type="region of interest" description="Disordered" evidence="1">
    <location>
        <begin position="1"/>
        <end position="21"/>
    </location>
</feature>
<reference evidence="4 7" key="2">
    <citation type="submission" date="2020-02" db="EMBL/GenBank/DDBJ databases">
        <title>Streptomyces malaysiensis DSM14702 (JHCC583434, PFL_A843) Genome sequencing and assembly.</title>
        <authorList>
            <person name="Samborskyy M."/>
        </authorList>
    </citation>
    <scope>NUCLEOTIDE SEQUENCE [LARGE SCALE GENOMIC DNA]</scope>
    <source>
        <strain evidence="4 7">DSM 14702</strain>
    </source>
</reference>
<keyword evidence="4" id="KW-0645">Protease</keyword>
<proteinExistence type="predicted"/>
<dbReference type="Proteomes" id="UP000536624">
    <property type="component" value="Unassembled WGS sequence"/>
</dbReference>
<dbReference type="InterPro" id="IPR050361">
    <property type="entry name" value="MPP/UQCRC_Complex"/>
</dbReference>